<evidence type="ECO:0000256" key="3">
    <source>
        <dbReference type="ARBA" id="ARBA00022801"/>
    </source>
</evidence>
<proteinExistence type="predicted"/>
<comment type="caution">
    <text evidence="6">The sequence shown here is derived from an EMBL/GenBank/DDBJ whole genome shotgun (WGS) entry which is preliminary data.</text>
</comment>
<dbReference type="SMART" id="SM00155">
    <property type="entry name" value="PLDc"/>
    <property type="match status" value="2"/>
</dbReference>
<evidence type="ECO:0000259" key="5">
    <source>
        <dbReference type="PROSITE" id="PS50035"/>
    </source>
</evidence>
<gene>
    <name evidence="6" type="ORF">ALQ95_01527</name>
</gene>
<organism evidence="6 7">
    <name type="scientific">Pseudomonas syringae pv. ribicola</name>
    <dbReference type="NCBI Taxonomy" id="55398"/>
    <lineage>
        <taxon>Bacteria</taxon>
        <taxon>Pseudomonadati</taxon>
        <taxon>Pseudomonadota</taxon>
        <taxon>Gammaproteobacteria</taxon>
        <taxon>Pseudomonadales</taxon>
        <taxon>Pseudomonadaceae</taxon>
        <taxon>Pseudomonas</taxon>
    </lineage>
</organism>
<dbReference type="InterPro" id="IPR025202">
    <property type="entry name" value="PLD-like_dom"/>
</dbReference>
<evidence type="ECO:0000313" key="6">
    <source>
        <dbReference type="EMBL" id="RML39163.1"/>
    </source>
</evidence>
<protein>
    <submittedName>
        <fullName evidence="6">Phospholipase D/transphosphatidylase</fullName>
    </submittedName>
</protein>
<name>A0A3M2VJN0_PSESI</name>
<comment type="catalytic activity">
    <reaction evidence="1">
        <text>a 1,2-diacyl-sn-glycero-3-phosphocholine + H2O = a 1,2-diacyl-sn-glycero-3-phosphate + choline + H(+)</text>
        <dbReference type="Rhea" id="RHEA:14445"/>
        <dbReference type="ChEBI" id="CHEBI:15354"/>
        <dbReference type="ChEBI" id="CHEBI:15377"/>
        <dbReference type="ChEBI" id="CHEBI:15378"/>
        <dbReference type="ChEBI" id="CHEBI:57643"/>
        <dbReference type="ChEBI" id="CHEBI:58608"/>
        <dbReference type="EC" id="3.1.4.4"/>
    </reaction>
</comment>
<dbReference type="GO" id="GO:0009395">
    <property type="term" value="P:phospholipid catabolic process"/>
    <property type="evidence" value="ECO:0007669"/>
    <property type="project" value="TreeGrafter"/>
</dbReference>
<dbReference type="SUPFAM" id="SSF56024">
    <property type="entry name" value="Phospholipase D/nuclease"/>
    <property type="match status" value="2"/>
</dbReference>
<dbReference type="InterPro" id="IPR015679">
    <property type="entry name" value="PLipase_D_fam"/>
</dbReference>
<dbReference type="Gene3D" id="3.30.870.10">
    <property type="entry name" value="Endonuclease Chain A"/>
    <property type="match status" value="2"/>
</dbReference>
<reference evidence="6 7" key="1">
    <citation type="submission" date="2018-08" db="EMBL/GenBank/DDBJ databases">
        <title>Recombination of ecologically and evolutionarily significant loci maintains genetic cohesion in the Pseudomonas syringae species complex.</title>
        <authorList>
            <person name="Dillon M."/>
            <person name="Thakur S."/>
            <person name="Almeida R.N.D."/>
            <person name="Weir B.S."/>
            <person name="Guttman D.S."/>
        </authorList>
    </citation>
    <scope>NUCLEOTIDE SEQUENCE [LARGE SCALE GENOMIC DNA]</scope>
    <source>
        <strain evidence="6 7">ICMP 3883</strain>
    </source>
</reference>
<dbReference type="Pfam" id="PF13091">
    <property type="entry name" value="PLDc_2"/>
    <property type="match status" value="1"/>
</dbReference>
<evidence type="ECO:0000256" key="1">
    <source>
        <dbReference type="ARBA" id="ARBA00000798"/>
    </source>
</evidence>
<accession>A0A3M2VJN0</accession>
<dbReference type="AlphaFoldDB" id="A0A3M2VJN0"/>
<sequence>MNLQNGHGLCNQLSAIQLASPVRQRVKNYKDETLMESPLPRLNRITVPIALSHTNSARIVPRWFVEESEFSPIPATYQPLVNGEEAFRAVYEAIAKAEKSVEIICWGFQPSMYFIRDGCHPCIGELLRLKAAAGVKVRILGWEMPFNSAGVAGEGNLPGKGVIRIKSRAMQSSTPDQYDYDRDWFSECAASDGKAAQRVNGTSPVFVSRGFSAKERAEIAYWVKYEALDPNISTRMQLAMSASASHHQKSVLVDYELPSAVGFVMGHNSLDEYWDTDQHSALNREEGNKPEPYLGARGHTPRQDISCMLSGPILHDVHRNFAIAWRKETGEDLLACRDCDASSKRLQFQSGTRLMMQLLRTQAQVGQPKTNRKHKDDVGDYEAPVRDIQSGYMVAANNVTQFIYIENQYFRWPPLADHIKTLAGKYFKAGRKEPLYLFVITNDTKDGVGMGTAKTQEMLASLGRAETIPAITKLRLIKEMKSEAPVRPRPDGPNDRAGQRKLDEWQADIDRKTKEIEDTKLELEPVTGLKIHVCSLVAFDSPAGQPWMPVYIHSKLMIVDDVYTTQGSANINTRSMMVDSELNICHEHPEFSQPLRRRLWDLHTKGRGVQDDPEEAFMAWGEIIKQNKEFKSKSSSPSASLVEFYYSKTTMTDFD</sequence>
<evidence type="ECO:0000313" key="7">
    <source>
        <dbReference type="Proteomes" id="UP000280292"/>
    </source>
</evidence>
<dbReference type="PROSITE" id="PS50035">
    <property type="entry name" value="PLD"/>
    <property type="match status" value="1"/>
</dbReference>
<evidence type="ECO:0000256" key="4">
    <source>
        <dbReference type="ARBA" id="ARBA00023098"/>
    </source>
</evidence>
<keyword evidence="3" id="KW-0378">Hydrolase</keyword>
<evidence type="ECO:0000256" key="2">
    <source>
        <dbReference type="ARBA" id="ARBA00022737"/>
    </source>
</evidence>
<dbReference type="Proteomes" id="UP000280292">
    <property type="component" value="Unassembled WGS sequence"/>
</dbReference>
<keyword evidence="4" id="KW-0443">Lipid metabolism</keyword>
<keyword evidence="2" id="KW-0677">Repeat</keyword>
<dbReference type="InterPro" id="IPR001736">
    <property type="entry name" value="PLipase_D/transphosphatidylase"/>
</dbReference>
<dbReference type="GO" id="GO:0004630">
    <property type="term" value="F:phospholipase D activity"/>
    <property type="evidence" value="ECO:0007669"/>
    <property type="project" value="UniProtKB-EC"/>
</dbReference>
<dbReference type="EMBL" id="RBNR01000336">
    <property type="protein sequence ID" value="RML39163.1"/>
    <property type="molecule type" value="Genomic_DNA"/>
</dbReference>
<feature type="domain" description="PLD phosphodiesterase" evidence="5">
    <location>
        <begin position="548"/>
        <end position="575"/>
    </location>
</feature>
<dbReference type="PANTHER" id="PTHR18896:SF76">
    <property type="entry name" value="PHOSPHOLIPASE"/>
    <property type="match status" value="1"/>
</dbReference>
<dbReference type="PANTHER" id="PTHR18896">
    <property type="entry name" value="PHOSPHOLIPASE D"/>
    <property type="match status" value="1"/>
</dbReference>